<reference evidence="1" key="1">
    <citation type="submission" date="2007-06" db="EMBL/GenBank/DDBJ databases">
        <authorList>
            <person name="Fulton L."/>
            <person name="Clifton S."/>
            <person name="Fulton B."/>
            <person name="Xu J."/>
            <person name="Minx P."/>
            <person name="Pepin K.H."/>
            <person name="Johnson M."/>
            <person name="Thiruvilangam P."/>
            <person name="Bhonagiri V."/>
            <person name="Nash W.E."/>
            <person name="Mardis E.R."/>
            <person name="Wilson R.K."/>
        </authorList>
    </citation>
    <scope>NUCLEOTIDE SEQUENCE [LARGE SCALE GENOMIC DNA]</scope>
    <source>
        <strain evidence="1">ATCC 8492</strain>
    </source>
</reference>
<sequence>MYLCHKSEDRLHLNKTFSCKHESSVFGLHYLCPTID</sequence>
<dbReference type="Proteomes" id="UP000004110">
    <property type="component" value="Unassembled WGS sequence"/>
</dbReference>
<name>A0ABC9N6Y1_BACUC</name>
<proteinExistence type="predicted"/>
<evidence type="ECO:0000313" key="1">
    <source>
        <dbReference type="EMBL" id="EDO52434.1"/>
    </source>
</evidence>
<dbReference type="AlphaFoldDB" id="A0ABC9N6Y1"/>
<dbReference type="EMBL" id="AAYH02000048">
    <property type="protein sequence ID" value="EDO52434.1"/>
    <property type="molecule type" value="Genomic_DNA"/>
</dbReference>
<accession>A0ABC9N6Y1</accession>
<protein>
    <submittedName>
        <fullName evidence="1">Uncharacterized protein</fullName>
    </submittedName>
</protein>
<comment type="caution">
    <text evidence="1">The sequence shown here is derived from an EMBL/GenBank/DDBJ whole genome shotgun (WGS) entry which is preliminary data.</text>
</comment>
<keyword evidence="2" id="KW-1185">Reference proteome</keyword>
<reference evidence="1" key="2">
    <citation type="submission" date="2013-11" db="EMBL/GenBank/DDBJ databases">
        <title>Draft genome sequence of Bacteroides uniformis (ATCC 8492).</title>
        <authorList>
            <person name="Sudarsanam P."/>
            <person name="Ley R."/>
            <person name="Guruge J."/>
            <person name="Turnbaugh P.J."/>
            <person name="Mahowald M."/>
            <person name="Liep D."/>
            <person name="Gordon J."/>
        </authorList>
    </citation>
    <scope>NUCLEOTIDE SEQUENCE</scope>
    <source>
        <strain evidence="1">ATCC 8492</strain>
    </source>
</reference>
<gene>
    <name evidence="1" type="ORF">BACUNI_04049</name>
</gene>
<organism evidence="1 2">
    <name type="scientific">Bacteroides uniformis (strain ATCC 8492 / DSM 6597 / CCUG 4942 / CIP 103695 / JCM 5828 / KCTC 5204 / NCTC 13054 / VPI 0061)</name>
    <dbReference type="NCBI Taxonomy" id="411479"/>
    <lineage>
        <taxon>Bacteria</taxon>
        <taxon>Pseudomonadati</taxon>
        <taxon>Bacteroidota</taxon>
        <taxon>Bacteroidia</taxon>
        <taxon>Bacteroidales</taxon>
        <taxon>Bacteroidaceae</taxon>
        <taxon>Bacteroides</taxon>
    </lineage>
</organism>
<evidence type="ECO:0000313" key="2">
    <source>
        <dbReference type="Proteomes" id="UP000004110"/>
    </source>
</evidence>